<dbReference type="Gene3D" id="3.40.50.300">
    <property type="entry name" value="P-loop containing nucleotide triphosphate hydrolases"/>
    <property type="match status" value="1"/>
</dbReference>
<comment type="caution">
    <text evidence="1">The sequence shown here is derived from an EMBL/GenBank/DDBJ whole genome shotgun (WGS) entry which is preliminary data.</text>
</comment>
<dbReference type="GO" id="GO:0007166">
    <property type="term" value="P:cell surface receptor signaling pathway"/>
    <property type="evidence" value="ECO:0007669"/>
    <property type="project" value="InterPro"/>
</dbReference>
<evidence type="ECO:0000313" key="1">
    <source>
        <dbReference type="EMBL" id="KAF7333674.1"/>
    </source>
</evidence>
<dbReference type="InterPro" id="IPR036537">
    <property type="entry name" value="Adaptor_Cbl_N_dom_sf"/>
</dbReference>
<dbReference type="Proteomes" id="UP000623467">
    <property type="component" value="Unassembled WGS sequence"/>
</dbReference>
<dbReference type="EMBL" id="JACAZH010000052">
    <property type="protein sequence ID" value="KAF7333674.1"/>
    <property type="molecule type" value="Genomic_DNA"/>
</dbReference>
<dbReference type="Gene3D" id="1.25.40.10">
    <property type="entry name" value="Tetratricopeptide repeat domain"/>
    <property type="match status" value="1"/>
</dbReference>
<keyword evidence="2" id="KW-1185">Reference proteome</keyword>
<dbReference type="InterPro" id="IPR027417">
    <property type="entry name" value="P-loop_NTPase"/>
</dbReference>
<name>A0A8H6X3P8_9AGAR</name>
<organism evidence="1 2">
    <name type="scientific">Mycena sanguinolenta</name>
    <dbReference type="NCBI Taxonomy" id="230812"/>
    <lineage>
        <taxon>Eukaryota</taxon>
        <taxon>Fungi</taxon>
        <taxon>Dikarya</taxon>
        <taxon>Basidiomycota</taxon>
        <taxon>Agaricomycotina</taxon>
        <taxon>Agaricomycetes</taxon>
        <taxon>Agaricomycetidae</taxon>
        <taxon>Agaricales</taxon>
        <taxon>Marasmiineae</taxon>
        <taxon>Mycenaceae</taxon>
        <taxon>Mycena</taxon>
    </lineage>
</organism>
<reference evidence="1" key="1">
    <citation type="submission" date="2020-05" db="EMBL/GenBank/DDBJ databases">
        <title>Mycena genomes resolve the evolution of fungal bioluminescence.</title>
        <authorList>
            <person name="Tsai I.J."/>
        </authorList>
    </citation>
    <scope>NUCLEOTIDE SEQUENCE</scope>
    <source>
        <strain evidence="1">160909Yilan</strain>
    </source>
</reference>
<evidence type="ECO:0008006" key="3">
    <source>
        <dbReference type="Google" id="ProtNLM"/>
    </source>
</evidence>
<dbReference type="SUPFAM" id="SSF52540">
    <property type="entry name" value="P-loop containing nucleoside triphosphate hydrolases"/>
    <property type="match status" value="1"/>
</dbReference>
<dbReference type="Gene3D" id="1.20.930.20">
    <property type="entry name" value="Adaptor protein Cbl, N-terminal domain"/>
    <property type="match status" value="1"/>
</dbReference>
<sequence length="912" mass="101161">MYALEGGKALAETLENVSDLIPLPFLSSFVSVGIKVLEACQEASAMEENVKGLQERVYSIMLAVVNSTVTPNERASVELRKRIEKFQSVLDSILTDLDKIKEQRKWLLVVFQDLNKARVNKCVGRLAEALENFQLASQLRVETSQLRVEDLLAKIKAEYSTLRPQLDRIEDAVKQFSQPHNAPHPRQDMPSPHHIFHGRDSLVNDIVSLLRNERTSRVCLTGVGGMGKTSVALAVTEKAMVEKIFPKGYIFWVPCVEAKSPDLLRRILYAQLRITAKSYDGLDPLVTDLDTSKQRRLLLLDNFETPWLSGSGKAQAEIGDILVRLAKLPHIALLVTMTSGFSPGRIQWQHRALQALDADAARDTFRTKYRDAGGLELSTGPELDRLLTAIGHIPLAITLMAACGGCQGTSPAALLREWESAGTRMMAGDETRSMDETIRLSMERSVVKSNPEALTLLAILSMLPAGTTGQNLSWWAPTVTSPSAAVGTLRKAALIEFEGDGHFETSRIFVRPTIQSYMSYQDRISAEIRNQVYDACYGFLLRHKSIPDDHQFKSDLEVIASEEINIQGLLKEIPVDAPRPNAVDALIAFSLYQSWTKSSTVVASHALEVARSVYNDPHVADRDAAARRVAAAHHSLAKSLFILDRYEEACIHFEEATACYKNLPGGADLHQAGEVLMCLQNTWILLGTTSSTEFESLTREAQANLSHDEASKYHIARGLLAFGRFLWWNCVKPYEHIFETLSAAKAIFEYLGCPASTAECLYYIAREYARQGRCAEALPIIEDALKNADQSGELLGMCFTRTTMVTHLINLGSYAEASTIFTRLLPLCQDMGSPLSIAHNLELLAYNCAAMMDLPGARVAYQGARIQFEKARSTEIGRKGVERCSENLGRLEGLTRMDQGSFSKLMKPEPMF</sequence>
<dbReference type="InterPro" id="IPR059179">
    <property type="entry name" value="MLKL-like_MCAfunc"/>
</dbReference>
<dbReference type="SMART" id="SM00028">
    <property type="entry name" value="TPR"/>
    <property type="match status" value="2"/>
</dbReference>
<accession>A0A8H6X3P8</accession>
<dbReference type="InterPro" id="IPR019734">
    <property type="entry name" value="TPR_rpt"/>
</dbReference>
<evidence type="ECO:0000313" key="2">
    <source>
        <dbReference type="Proteomes" id="UP000623467"/>
    </source>
</evidence>
<proteinExistence type="predicted"/>
<gene>
    <name evidence="1" type="ORF">MSAN_02410500</name>
</gene>
<dbReference type="PANTHER" id="PTHR47691:SF3">
    <property type="entry name" value="HTH-TYPE TRANSCRIPTIONAL REGULATOR RV0890C-RELATED"/>
    <property type="match status" value="1"/>
</dbReference>
<dbReference type="InterPro" id="IPR011990">
    <property type="entry name" value="TPR-like_helical_dom_sf"/>
</dbReference>
<dbReference type="OrthoDB" id="1534087at2759"/>
<dbReference type="SUPFAM" id="SSF48452">
    <property type="entry name" value="TPR-like"/>
    <property type="match status" value="1"/>
</dbReference>
<dbReference type="PANTHER" id="PTHR47691">
    <property type="entry name" value="REGULATOR-RELATED"/>
    <property type="match status" value="1"/>
</dbReference>
<dbReference type="AlphaFoldDB" id="A0A8H6X3P8"/>
<dbReference type="CDD" id="cd21037">
    <property type="entry name" value="MLKL_NTD"/>
    <property type="match status" value="1"/>
</dbReference>
<protein>
    <recommendedName>
        <fullName evidence="3">NB-ARC domain-containing protein</fullName>
    </recommendedName>
</protein>